<keyword evidence="2" id="KW-1185">Reference proteome</keyword>
<sequence>MRPVSRFTHIPGLHASAIGGGGAPPPPAVSMMPPEMMPPEMMPPESPMFGGAHYSPTVDFGAYFGSMPGVMPPQPTATPSYNLVQAPDGHMPTDQAIAAAIARILEAADLSTVTMRHVRDELALVFGMDLSSRREFISHTVQSMIQQYQA</sequence>
<dbReference type="Proteomes" id="UP001140087">
    <property type="component" value="Unassembled WGS sequence"/>
</dbReference>
<organism evidence="1 2">
    <name type="scientific">Coemansia helicoidea</name>
    <dbReference type="NCBI Taxonomy" id="1286919"/>
    <lineage>
        <taxon>Eukaryota</taxon>
        <taxon>Fungi</taxon>
        <taxon>Fungi incertae sedis</taxon>
        <taxon>Zoopagomycota</taxon>
        <taxon>Kickxellomycotina</taxon>
        <taxon>Kickxellomycetes</taxon>
        <taxon>Kickxellales</taxon>
        <taxon>Kickxellaceae</taxon>
        <taxon>Coemansia</taxon>
    </lineage>
</organism>
<dbReference type="EMBL" id="JANBUN010003248">
    <property type="protein sequence ID" value="KAJ2791743.1"/>
    <property type="molecule type" value="Genomic_DNA"/>
</dbReference>
<comment type="caution">
    <text evidence="1">The sequence shown here is derived from an EMBL/GenBank/DDBJ whole genome shotgun (WGS) entry which is preliminary data.</text>
</comment>
<protein>
    <submittedName>
        <fullName evidence="1">Uncharacterized protein</fullName>
    </submittedName>
</protein>
<proteinExistence type="predicted"/>
<evidence type="ECO:0000313" key="1">
    <source>
        <dbReference type="EMBL" id="KAJ2791743.1"/>
    </source>
</evidence>
<accession>A0ACC1KMX9</accession>
<evidence type="ECO:0000313" key="2">
    <source>
        <dbReference type="Proteomes" id="UP001140087"/>
    </source>
</evidence>
<reference evidence="1" key="1">
    <citation type="submission" date="2022-07" db="EMBL/GenBank/DDBJ databases">
        <title>Phylogenomic reconstructions and comparative analyses of Kickxellomycotina fungi.</title>
        <authorList>
            <person name="Reynolds N.K."/>
            <person name="Stajich J.E."/>
            <person name="Barry K."/>
            <person name="Grigoriev I.V."/>
            <person name="Crous P."/>
            <person name="Smith M.E."/>
        </authorList>
    </citation>
    <scope>NUCLEOTIDE SEQUENCE</scope>
    <source>
        <strain evidence="1">BCRC 34780</strain>
    </source>
</reference>
<gene>
    <name evidence="1" type="ORF">H4R21_006268</name>
</gene>
<name>A0ACC1KMX9_9FUNG</name>